<evidence type="ECO:0000313" key="1">
    <source>
        <dbReference type="EMBL" id="AFM20607.1"/>
    </source>
</evidence>
<proteinExistence type="predicted"/>
<dbReference type="OrthoDB" id="9923867at2"/>
<dbReference type="KEGG" id="mcb:Mycch_6005"/>
<geneLocation type="plasmid" evidence="1 2">
    <name>pMYCCH.02</name>
</geneLocation>
<dbReference type="HOGENOM" id="CLU_2330682_0_0_11"/>
<dbReference type="Proteomes" id="UP000006057">
    <property type="component" value="Plasmid pMYCCH.02"/>
</dbReference>
<keyword evidence="2" id="KW-1185">Reference proteome</keyword>
<sequence>MSTVPWSLTTTTADRVSTVIGRADNHQAAITAVLVTALEAIHTAWISESPEVPRYELRADNTLVALVQTGSDDQCRPDHADAAALIARIDTARTLTVSPY</sequence>
<name>I4BTK0_MYCCN</name>
<gene>
    <name evidence="1" type="ordered locus">Mycch_6005</name>
</gene>
<organism evidence="1 2">
    <name type="scientific">Mycolicibacterium chubuense (strain NBB4)</name>
    <name type="common">Mycobacterium chubuense</name>
    <dbReference type="NCBI Taxonomy" id="710421"/>
    <lineage>
        <taxon>Bacteria</taxon>
        <taxon>Bacillati</taxon>
        <taxon>Actinomycetota</taxon>
        <taxon>Actinomycetes</taxon>
        <taxon>Mycobacteriales</taxon>
        <taxon>Mycobacteriaceae</taxon>
        <taxon>Mycolicibacterium</taxon>
    </lineage>
</organism>
<accession>I4BTK0</accession>
<keyword evidence="1" id="KW-0614">Plasmid</keyword>
<protein>
    <submittedName>
        <fullName evidence="1">Uncharacterized protein</fullName>
    </submittedName>
</protein>
<dbReference type="RefSeq" id="WP_014805848.1">
    <property type="nucleotide sequence ID" value="NC_018023.1"/>
</dbReference>
<dbReference type="PATRIC" id="fig|710421.3.peg.5979"/>
<evidence type="ECO:0000313" key="2">
    <source>
        <dbReference type="Proteomes" id="UP000006057"/>
    </source>
</evidence>
<dbReference type="EMBL" id="CP003055">
    <property type="protein sequence ID" value="AFM20607.1"/>
    <property type="molecule type" value="Genomic_DNA"/>
</dbReference>
<dbReference type="AlphaFoldDB" id="I4BTK0"/>
<reference evidence="1 2" key="1">
    <citation type="submission" date="2012-06" db="EMBL/GenBank/DDBJ databases">
        <title>Complete sequence of plasmid 2 of Mycobacterium chubuense NBB4.</title>
        <authorList>
            <consortium name="US DOE Joint Genome Institute"/>
            <person name="Lucas S."/>
            <person name="Han J."/>
            <person name="Lapidus A."/>
            <person name="Cheng J.-F."/>
            <person name="Goodwin L."/>
            <person name="Pitluck S."/>
            <person name="Peters L."/>
            <person name="Mikhailova N."/>
            <person name="Teshima H."/>
            <person name="Detter J.C."/>
            <person name="Han C."/>
            <person name="Tapia R."/>
            <person name="Land M."/>
            <person name="Hauser L."/>
            <person name="Kyrpides N."/>
            <person name="Ivanova N."/>
            <person name="Pagani I."/>
            <person name="Mattes T."/>
            <person name="Holmes A."/>
            <person name="Rutledge P."/>
            <person name="Paulsen I."/>
            <person name="Coleman N."/>
            <person name="Woyke T."/>
        </authorList>
    </citation>
    <scope>NUCLEOTIDE SEQUENCE [LARGE SCALE GENOMIC DNA]</scope>
    <source>
        <strain evidence="1 2">NBB4</strain>
        <plasmid evidence="1 2">pMYCCH.02</plasmid>
    </source>
</reference>